<keyword evidence="14" id="KW-0472">Membrane</keyword>
<gene>
    <name evidence="22" type="ORF">MAA_06451</name>
</gene>
<evidence type="ECO:0000313" key="23">
    <source>
        <dbReference type="Proteomes" id="UP000002498"/>
    </source>
</evidence>
<evidence type="ECO:0000256" key="3">
    <source>
        <dbReference type="ARBA" id="ARBA00004413"/>
    </source>
</evidence>
<evidence type="ECO:0000256" key="5">
    <source>
        <dbReference type="ARBA" id="ARBA00011159"/>
    </source>
</evidence>
<dbReference type="PROSITE" id="PS00018">
    <property type="entry name" value="EF_HAND_1"/>
    <property type="match status" value="1"/>
</dbReference>
<dbReference type="PANTHER" id="PTHR11216:SF170">
    <property type="entry name" value="DYNAMIN ASSOCIATED PROTEIN 160, ISOFORM D"/>
    <property type="match status" value="1"/>
</dbReference>
<keyword evidence="10" id="KW-0677">Repeat</keyword>
<dbReference type="GO" id="GO:0003779">
    <property type="term" value="F:actin binding"/>
    <property type="evidence" value="ECO:0007669"/>
    <property type="project" value="UniProtKB-KW"/>
</dbReference>
<dbReference type="PANTHER" id="PTHR11216">
    <property type="entry name" value="EH DOMAIN"/>
    <property type="match status" value="1"/>
</dbReference>
<comment type="caution">
    <text evidence="22">The sequence shown here is derived from an EMBL/GenBank/DDBJ whole genome shotgun (WGS) entry which is preliminary data.</text>
</comment>
<reference evidence="22 23" key="1">
    <citation type="journal article" date="2011" name="PLoS Genet.">
        <title>Genome sequencing and comparative transcriptomics of the model entomopathogenic fungi Metarhizium anisopliae and M. acridum.</title>
        <authorList>
            <person name="Gao Q."/>
            <person name="Jin K."/>
            <person name="Ying S.H."/>
            <person name="Zhang Y."/>
            <person name="Xiao G."/>
            <person name="Shang Y."/>
            <person name="Duan Z."/>
            <person name="Hu X."/>
            <person name="Xie X.Q."/>
            <person name="Zhou G."/>
            <person name="Peng G."/>
            <person name="Luo Z."/>
            <person name="Huang W."/>
            <person name="Wang B."/>
            <person name="Fang W."/>
            <person name="Wang S."/>
            <person name="Zhong Y."/>
            <person name="Ma L.J."/>
            <person name="St Leger R.J."/>
            <person name="Zhao G.P."/>
            <person name="Pei Y."/>
            <person name="Feng M.G."/>
            <person name="Xia Y."/>
            <person name="Wang C."/>
        </authorList>
    </citation>
    <scope>NUCLEOTIDE SEQUENCE [LARGE SCALE GENOMIC DNA]</scope>
    <source>
        <strain evidence="23">ARSEF 23 / ATCC MYA-3075</strain>
    </source>
</reference>
<evidence type="ECO:0000259" key="20">
    <source>
        <dbReference type="PROSITE" id="PS50031"/>
    </source>
</evidence>
<dbReference type="EMBL" id="ADNJ02000006">
    <property type="protein sequence ID" value="EFY98342.2"/>
    <property type="molecule type" value="Genomic_DNA"/>
</dbReference>
<reference evidence="22 23" key="2">
    <citation type="journal article" date="2014" name="Proc. Natl. Acad. Sci. U.S.A.">
        <title>Trajectory and genomic determinants of fungal-pathogen speciation and host adaptation.</title>
        <authorList>
            <person name="Hu X."/>
            <person name="Xiao G."/>
            <person name="Zheng P."/>
            <person name="Shang Y."/>
            <person name="Su Y."/>
            <person name="Zhang X."/>
            <person name="Liu X."/>
            <person name="Zhan S."/>
            <person name="St Leger R.J."/>
            <person name="Wang C."/>
        </authorList>
    </citation>
    <scope>GENOME REANNOTATION</scope>
    <source>
        <strain evidence="23">ARSEF 23 / ATCC MYA-3075</strain>
    </source>
</reference>
<dbReference type="InterPro" id="IPR025604">
    <property type="entry name" value="End3"/>
</dbReference>
<feature type="compositionally biased region" description="Polar residues" evidence="19">
    <location>
        <begin position="468"/>
        <end position="479"/>
    </location>
</feature>
<proteinExistence type="inferred from homology"/>
<dbReference type="Proteomes" id="UP000002498">
    <property type="component" value="Unassembled WGS sequence"/>
</dbReference>
<protein>
    <recommendedName>
        <fullName evidence="18">Endocytosis protein 3</fullName>
    </recommendedName>
</protein>
<comment type="subcellular location">
    <subcellularLocation>
        <location evidence="3">Cell membrane</location>
        <topology evidence="3">Peripheral membrane protein</topology>
        <orientation evidence="3">Cytoplasmic side</orientation>
    </subcellularLocation>
    <subcellularLocation>
        <location evidence="2">Cytoplasm</location>
        <location evidence="2">Cytoskeleton</location>
        <location evidence="2">Actin patch</location>
    </subcellularLocation>
    <subcellularLocation>
        <location evidence="1">Endosome membrane</location>
        <topology evidence="1">Peripheral membrane protein</topology>
        <orientation evidence="1">Cytoplasmic side</orientation>
    </subcellularLocation>
</comment>
<dbReference type="RefSeq" id="XP_007822640.2">
    <property type="nucleotide sequence ID" value="XM_007824449.2"/>
</dbReference>
<dbReference type="InterPro" id="IPR002048">
    <property type="entry name" value="EF_hand_dom"/>
</dbReference>
<dbReference type="GO" id="GO:0005886">
    <property type="term" value="C:plasma membrane"/>
    <property type="evidence" value="ECO:0007669"/>
    <property type="project" value="UniProtKB-SubCell"/>
</dbReference>
<dbReference type="GO" id="GO:0030479">
    <property type="term" value="C:actin cortical patch"/>
    <property type="evidence" value="ECO:0007669"/>
    <property type="project" value="UniProtKB-SubCell"/>
</dbReference>
<dbReference type="Pfam" id="PF12761">
    <property type="entry name" value="End3"/>
    <property type="match status" value="1"/>
</dbReference>
<keyword evidence="15" id="KW-0009">Actin-binding</keyword>
<feature type="domain" description="EH" evidence="20">
    <location>
        <begin position="254"/>
        <end position="342"/>
    </location>
</feature>
<keyword evidence="11" id="KW-0967">Endosome</keyword>
<dbReference type="GO" id="GO:0010008">
    <property type="term" value="C:endosome membrane"/>
    <property type="evidence" value="ECO:0007669"/>
    <property type="project" value="UniProtKB-SubCell"/>
</dbReference>
<evidence type="ECO:0000256" key="7">
    <source>
        <dbReference type="ARBA" id="ARBA00022490"/>
    </source>
</evidence>
<comment type="similarity">
    <text evidence="4">Belongs to the END3 family.</text>
</comment>
<evidence type="ECO:0000256" key="15">
    <source>
        <dbReference type="ARBA" id="ARBA00023203"/>
    </source>
</evidence>
<evidence type="ECO:0000256" key="10">
    <source>
        <dbReference type="ARBA" id="ARBA00022737"/>
    </source>
</evidence>
<dbReference type="GO" id="GO:0007015">
    <property type="term" value="P:actin filament organization"/>
    <property type="evidence" value="ECO:0007669"/>
    <property type="project" value="InterPro"/>
</dbReference>
<feature type="region of interest" description="Disordered" evidence="19">
    <location>
        <begin position="460"/>
        <end position="479"/>
    </location>
</feature>
<comment type="function">
    <text evidence="17">Component of the PAN1 actin cytoskeleton-regulatory complex required for the internalization of endosomes during actin-coupled endocytosis. The complex links the site of endocytosis to the cell membrane-associated actin cytoskeleton. Mediates uptake of external molecules and vacuolar degradation of plasma membrane proteins. Plays a role in the proper organization of the cell membrane-associated actin cytoskeleton and promotes its destabilization.</text>
</comment>
<dbReference type="PROSITE" id="PS50031">
    <property type="entry name" value="EH"/>
    <property type="match status" value="2"/>
</dbReference>
<keyword evidence="23" id="KW-1185">Reference proteome</keyword>
<keyword evidence="12" id="KW-0106">Calcium</keyword>
<dbReference type="GO" id="GO:0006897">
    <property type="term" value="P:endocytosis"/>
    <property type="evidence" value="ECO:0007669"/>
    <property type="project" value="UniProtKB-KW"/>
</dbReference>
<feature type="domain" description="EF-hand" evidence="21">
    <location>
        <begin position="157"/>
        <end position="192"/>
    </location>
</feature>
<keyword evidence="7" id="KW-0963">Cytoplasm</keyword>
<evidence type="ECO:0000256" key="19">
    <source>
        <dbReference type="SAM" id="MobiDB-lite"/>
    </source>
</evidence>
<evidence type="ECO:0000256" key="14">
    <source>
        <dbReference type="ARBA" id="ARBA00023136"/>
    </source>
</evidence>
<dbReference type="InterPro" id="IPR011992">
    <property type="entry name" value="EF-hand-dom_pair"/>
</dbReference>
<evidence type="ECO:0000256" key="11">
    <source>
        <dbReference type="ARBA" id="ARBA00022753"/>
    </source>
</evidence>
<dbReference type="Pfam" id="PF12763">
    <property type="entry name" value="EH"/>
    <property type="match status" value="1"/>
</dbReference>
<evidence type="ECO:0000256" key="13">
    <source>
        <dbReference type="ARBA" id="ARBA00023054"/>
    </source>
</evidence>
<dbReference type="GO" id="GO:0016197">
    <property type="term" value="P:endosomal transport"/>
    <property type="evidence" value="ECO:0007669"/>
    <property type="project" value="TreeGrafter"/>
</dbReference>
<dbReference type="PROSITE" id="PS50222">
    <property type="entry name" value="EF_HAND_2"/>
    <property type="match status" value="1"/>
</dbReference>
<dbReference type="KEGG" id="maj:MAA_06451"/>
<evidence type="ECO:0000256" key="6">
    <source>
        <dbReference type="ARBA" id="ARBA00022475"/>
    </source>
</evidence>
<evidence type="ECO:0000256" key="1">
    <source>
        <dbReference type="ARBA" id="ARBA00004125"/>
    </source>
</evidence>
<comment type="subunit">
    <text evidence="5">Component of the PAN1 actin cytoskeleton-regulatory complex.</text>
</comment>
<name>E9F1H0_METRA</name>
<organism evidence="22 23">
    <name type="scientific">Metarhizium robertsii (strain ARSEF 23 / ATCC MYA-3075)</name>
    <name type="common">Metarhizium anisopliae (strain ARSEF 23)</name>
    <dbReference type="NCBI Taxonomy" id="655844"/>
    <lineage>
        <taxon>Eukaryota</taxon>
        <taxon>Fungi</taxon>
        <taxon>Dikarya</taxon>
        <taxon>Ascomycota</taxon>
        <taxon>Pezizomycotina</taxon>
        <taxon>Sordariomycetes</taxon>
        <taxon>Hypocreomycetidae</taxon>
        <taxon>Hypocreales</taxon>
        <taxon>Clavicipitaceae</taxon>
        <taxon>Metarhizium</taxon>
    </lineage>
</organism>
<dbReference type="GeneID" id="19260737"/>
<keyword evidence="8" id="KW-0254">Endocytosis</keyword>
<evidence type="ECO:0000313" key="22">
    <source>
        <dbReference type="EMBL" id="EFY98342.2"/>
    </source>
</evidence>
<evidence type="ECO:0000256" key="8">
    <source>
        <dbReference type="ARBA" id="ARBA00022583"/>
    </source>
</evidence>
<dbReference type="AlphaFoldDB" id="E9F1H0"/>
<evidence type="ECO:0000256" key="2">
    <source>
        <dbReference type="ARBA" id="ARBA00004134"/>
    </source>
</evidence>
<evidence type="ECO:0000256" key="4">
    <source>
        <dbReference type="ARBA" id="ARBA00009909"/>
    </source>
</evidence>
<evidence type="ECO:0000256" key="12">
    <source>
        <dbReference type="ARBA" id="ARBA00022837"/>
    </source>
</evidence>
<dbReference type="SMART" id="SM00054">
    <property type="entry name" value="EFh"/>
    <property type="match status" value="1"/>
</dbReference>
<keyword evidence="9" id="KW-0479">Metal-binding</keyword>
<evidence type="ECO:0000256" key="17">
    <source>
        <dbReference type="ARBA" id="ARBA00025194"/>
    </source>
</evidence>
<keyword evidence="16" id="KW-0206">Cytoskeleton</keyword>
<dbReference type="SMART" id="SM00027">
    <property type="entry name" value="EH"/>
    <property type="match status" value="2"/>
</dbReference>
<sequence>MAESSANCPALEDNWGCTVTEHSLGLTEISTVLLIESGLVSEVYRQVHNLKPGASSLKPSCVPRLPWSWNFGILHPLHGARSHTTNRTERPSPTLIRTRIDLLPPDPRQPQRPAIMAPPKIEAKEIETYWNIFSDRTGGGQFLTGEQAAPVLKNSGLRDDQLERVWDLADVDNDGNLDFEEFCVAMRLIFDILNGEYADVPKTLPDWLVPESKAHLVQATRAIAGKQPQFEQVEDDSDDLGLKDGFEWYMKPGDKAKYEHIYQENRDMRGEVSFNALEELYESLDVPDTDVRSAWNLVNPSAGSTINKDACLAFLHILNYRHEGFRIPRSVPASLRSSFERNQIDYQLDSQRAGTNSRWATKADDSTSTGRKTKFGEQYLTRLGRSGFKTAGTDFSTEKTEDWEEVRLKRQLADLETKIQKVEDMADQRKGGKRDSKPALVRRELDQLLDYKRRELRELEEGRGKSAVGSSLKSVSEDLQTVREQVEGLETHLSSRQAVLDDLRRQIDAEKA</sequence>
<accession>E9F1H0</accession>
<dbReference type="InterPro" id="IPR018247">
    <property type="entry name" value="EF_Hand_1_Ca_BS"/>
</dbReference>
<evidence type="ECO:0000256" key="16">
    <source>
        <dbReference type="ARBA" id="ARBA00023212"/>
    </source>
</evidence>
<evidence type="ECO:0000256" key="9">
    <source>
        <dbReference type="ARBA" id="ARBA00022723"/>
    </source>
</evidence>
<dbReference type="HOGENOM" id="CLU_040829_0_0_1"/>
<dbReference type="OrthoDB" id="1716625at2759"/>
<dbReference type="InterPro" id="IPR000261">
    <property type="entry name" value="EH_dom"/>
</dbReference>
<dbReference type="FunFam" id="1.10.238.10:FF:000339">
    <property type="entry name" value="Actin cytoskeleton-regulatory complex protein END3"/>
    <property type="match status" value="1"/>
</dbReference>
<evidence type="ECO:0000259" key="21">
    <source>
        <dbReference type="PROSITE" id="PS50222"/>
    </source>
</evidence>
<dbReference type="GO" id="GO:0005509">
    <property type="term" value="F:calcium ion binding"/>
    <property type="evidence" value="ECO:0007669"/>
    <property type="project" value="InterPro"/>
</dbReference>
<keyword evidence="6" id="KW-1003">Cell membrane</keyword>
<dbReference type="SUPFAM" id="SSF47473">
    <property type="entry name" value="EF-hand"/>
    <property type="match status" value="2"/>
</dbReference>
<keyword evidence="13" id="KW-0175">Coiled coil</keyword>
<evidence type="ECO:0000256" key="18">
    <source>
        <dbReference type="ARBA" id="ARBA00029684"/>
    </source>
</evidence>
<dbReference type="Gene3D" id="1.10.238.10">
    <property type="entry name" value="EF-hand"/>
    <property type="match status" value="2"/>
</dbReference>
<feature type="domain" description="EH" evidence="20">
    <location>
        <begin position="125"/>
        <end position="215"/>
    </location>
</feature>
<dbReference type="CDD" id="cd00052">
    <property type="entry name" value="EH"/>
    <property type="match status" value="1"/>
</dbReference>